<dbReference type="SMART" id="SM00271">
    <property type="entry name" value="DnaJ"/>
    <property type="match status" value="1"/>
</dbReference>
<evidence type="ECO:0000259" key="1">
    <source>
        <dbReference type="PROSITE" id="PS50076"/>
    </source>
</evidence>
<dbReference type="PROSITE" id="PS51257">
    <property type="entry name" value="PROKAR_LIPOPROTEIN"/>
    <property type="match status" value="1"/>
</dbReference>
<dbReference type="InterPro" id="IPR036869">
    <property type="entry name" value="J_dom_sf"/>
</dbReference>
<dbReference type="PROSITE" id="PS50076">
    <property type="entry name" value="DNAJ_2"/>
    <property type="match status" value="1"/>
</dbReference>
<dbReference type="Gene3D" id="1.10.287.110">
    <property type="entry name" value="DnaJ domain"/>
    <property type="match status" value="1"/>
</dbReference>
<dbReference type="CDD" id="cd06257">
    <property type="entry name" value="DnaJ"/>
    <property type="match status" value="1"/>
</dbReference>
<sequence length="96" mass="10886">MGRILLLAALAVLACRIFTGKWPWQLWRESERAQKEAQARALLGVERTASREAIIDAHRRLIARVHPDRGGTNEQVHAANAARDLLLDRIDRQLRG</sequence>
<dbReference type="SUPFAM" id="SSF46565">
    <property type="entry name" value="Chaperone J-domain"/>
    <property type="match status" value="1"/>
</dbReference>
<dbReference type="Proteomes" id="UP000634139">
    <property type="component" value="Unassembled WGS sequence"/>
</dbReference>
<comment type="caution">
    <text evidence="2">The sequence shown here is derived from an EMBL/GenBank/DDBJ whole genome shotgun (WGS) entry which is preliminary data.</text>
</comment>
<accession>A0A918R6D3</accession>
<reference evidence="2" key="2">
    <citation type="submission" date="2020-09" db="EMBL/GenBank/DDBJ databases">
        <authorList>
            <person name="Sun Q."/>
            <person name="Kim S."/>
        </authorList>
    </citation>
    <scope>NUCLEOTIDE SEQUENCE</scope>
    <source>
        <strain evidence="2">KCTC 32422</strain>
    </source>
</reference>
<dbReference type="EMBL" id="BMZD01000001">
    <property type="protein sequence ID" value="GGZ86952.1"/>
    <property type="molecule type" value="Genomic_DNA"/>
</dbReference>
<name>A0A918R6D3_9SPHN</name>
<protein>
    <recommendedName>
        <fullName evidence="1">J domain-containing protein</fullName>
    </recommendedName>
</protein>
<evidence type="ECO:0000313" key="3">
    <source>
        <dbReference type="Proteomes" id="UP000634139"/>
    </source>
</evidence>
<dbReference type="AlphaFoldDB" id="A0A918R6D3"/>
<evidence type="ECO:0000313" key="2">
    <source>
        <dbReference type="EMBL" id="GGZ86952.1"/>
    </source>
</evidence>
<feature type="domain" description="J" evidence="1">
    <location>
        <begin position="38"/>
        <end position="96"/>
    </location>
</feature>
<dbReference type="Pfam" id="PF00226">
    <property type="entry name" value="DnaJ"/>
    <property type="match status" value="1"/>
</dbReference>
<gene>
    <name evidence="2" type="ORF">GCM10011617_02000</name>
</gene>
<keyword evidence="3" id="KW-1185">Reference proteome</keyword>
<dbReference type="InterPro" id="IPR001623">
    <property type="entry name" value="DnaJ_domain"/>
</dbReference>
<organism evidence="2 3">
    <name type="scientific">Novosphingobium arvoryzae</name>
    <dbReference type="NCBI Taxonomy" id="1256514"/>
    <lineage>
        <taxon>Bacteria</taxon>
        <taxon>Pseudomonadati</taxon>
        <taxon>Pseudomonadota</taxon>
        <taxon>Alphaproteobacteria</taxon>
        <taxon>Sphingomonadales</taxon>
        <taxon>Sphingomonadaceae</taxon>
        <taxon>Novosphingobium</taxon>
    </lineage>
</organism>
<reference evidence="2" key="1">
    <citation type="journal article" date="2014" name="Int. J. Syst. Evol. Microbiol.">
        <title>Complete genome sequence of Corynebacterium casei LMG S-19264T (=DSM 44701T), isolated from a smear-ripened cheese.</title>
        <authorList>
            <consortium name="US DOE Joint Genome Institute (JGI-PGF)"/>
            <person name="Walter F."/>
            <person name="Albersmeier A."/>
            <person name="Kalinowski J."/>
            <person name="Ruckert C."/>
        </authorList>
    </citation>
    <scope>NUCLEOTIDE SEQUENCE</scope>
    <source>
        <strain evidence="2">KCTC 32422</strain>
    </source>
</reference>
<proteinExistence type="predicted"/>
<dbReference type="RefSeq" id="WP_189538560.1">
    <property type="nucleotide sequence ID" value="NZ_BMZD01000001.1"/>
</dbReference>